<evidence type="ECO:0000256" key="11">
    <source>
        <dbReference type="ARBA" id="ARBA00023136"/>
    </source>
</evidence>
<evidence type="ECO:0000313" key="14">
    <source>
        <dbReference type="Proteomes" id="UP001193501"/>
    </source>
</evidence>
<evidence type="ECO:0000256" key="10">
    <source>
        <dbReference type="ARBA" id="ARBA00022989"/>
    </source>
</evidence>
<evidence type="ECO:0000256" key="2">
    <source>
        <dbReference type="ARBA" id="ARBA00004377"/>
    </source>
</evidence>
<dbReference type="Proteomes" id="UP001193501">
    <property type="component" value="Unassembled WGS sequence"/>
</dbReference>
<dbReference type="InterPro" id="IPR007078">
    <property type="entry name" value="Haem_export_protD_CcmD"/>
</dbReference>
<dbReference type="NCBIfam" id="TIGR03141">
    <property type="entry name" value="cytochro_ccmD"/>
    <property type="match status" value="1"/>
</dbReference>
<evidence type="ECO:0000256" key="1">
    <source>
        <dbReference type="ARBA" id="ARBA00002442"/>
    </source>
</evidence>
<comment type="caution">
    <text evidence="13">The sequence shown here is derived from an EMBL/GenBank/DDBJ whole genome shotgun (WGS) entry which is preliminary data.</text>
</comment>
<evidence type="ECO:0000256" key="6">
    <source>
        <dbReference type="ARBA" id="ARBA00022475"/>
    </source>
</evidence>
<keyword evidence="14" id="KW-1185">Reference proteome</keyword>
<dbReference type="EMBL" id="JAABNR010000008">
    <property type="protein sequence ID" value="NBZ87943.1"/>
    <property type="molecule type" value="Genomic_DNA"/>
</dbReference>
<evidence type="ECO:0000256" key="3">
    <source>
        <dbReference type="ARBA" id="ARBA00008741"/>
    </source>
</evidence>
<protein>
    <recommendedName>
        <fullName evidence="4 12">Heme exporter protein D</fullName>
    </recommendedName>
</protein>
<keyword evidence="10 12" id="KW-1133">Transmembrane helix</keyword>
<keyword evidence="11 12" id="KW-0472">Membrane</keyword>
<sequence length="48" mass="5139">MPDLGKYAFTVLAAYGASLGLIALLIGVSLWQGAKARRALEALERTFD</sequence>
<accession>A0AAE4Y8L5</accession>
<comment type="subcellular location">
    <subcellularLocation>
        <location evidence="2 12">Cell inner membrane</location>
        <topology evidence="2 12">Single-pass membrane protein</topology>
    </subcellularLocation>
</comment>
<feature type="transmembrane region" description="Helical" evidence="12">
    <location>
        <begin position="12"/>
        <end position="31"/>
    </location>
</feature>
<dbReference type="AlphaFoldDB" id="A0AAE4Y8L5"/>
<comment type="similarity">
    <text evidence="3 12">Belongs to the CcmD/CycX/HelD family.</text>
</comment>
<dbReference type="GO" id="GO:0015886">
    <property type="term" value="P:heme transport"/>
    <property type="evidence" value="ECO:0007669"/>
    <property type="project" value="InterPro"/>
</dbReference>
<dbReference type="Pfam" id="PF04995">
    <property type="entry name" value="CcmD"/>
    <property type="match status" value="1"/>
</dbReference>
<keyword evidence="8 12" id="KW-0812">Transmembrane</keyword>
<reference evidence="13" key="1">
    <citation type="submission" date="2020-01" db="EMBL/GenBank/DDBJ databases">
        <authorList>
            <person name="Chen W.-M."/>
        </authorList>
    </citation>
    <scope>NUCLEOTIDE SEQUENCE</scope>
    <source>
        <strain evidence="13">CYK-10</strain>
    </source>
</reference>
<proteinExistence type="inferred from homology"/>
<name>A0AAE4Y8L5_9RHOB</name>
<evidence type="ECO:0000256" key="9">
    <source>
        <dbReference type="ARBA" id="ARBA00022748"/>
    </source>
</evidence>
<gene>
    <name evidence="13" type="primary">ccmD</name>
    <name evidence="13" type="ORF">GV832_10170</name>
</gene>
<dbReference type="GO" id="GO:0005886">
    <property type="term" value="C:plasma membrane"/>
    <property type="evidence" value="ECO:0007669"/>
    <property type="project" value="UniProtKB-SubCell"/>
</dbReference>
<evidence type="ECO:0000256" key="12">
    <source>
        <dbReference type="RuleBase" id="RU363101"/>
    </source>
</evidence>
<keyword evidence="6 12" id="KW-1003">Cell membrane</keyword>
<comment type="function">
    <text evidence="1 12">Required for the export of heme to the periplasm for the biogenesis of c-type cytochromes.</text>
</comment>
<evidence type="ECO:0000256" key="5">
    <source>
        <dbReference type="ARBA" id="ARBA00022448"/>
    </source>
</evidence>
<evidence type="ECO:0000256" key="4">
    <source>
        <dbReference type="ARBA" id="ARBA00016461"/>
    </source>
</evidence>
<evidence type="ECO:0000313" key="13">
    <source>
        <dbReference type="EMBL" id="NBZ87943.1"/>
    </source>
</evidence>
<organism evidence="13 14">
    <name type="scientific">Stagnihabitans tardus</name>
    <dbReference type="NCBI Taxonomy" id="2699202"/>
    <lineage>
        <taxon>Bacteria</taxon>
        <taxon>Pseudomonadati</taxon>
        <taxon>Pseudomonadota</taxon>
        <taxon>Alphaproteobacteria</taxon>
        <taxon>Rhodobacterales</taxon>
        <taxon>Paracoccaceae</taxon>
        <taxon>Stagnihabitans</taxon>
    </lineage>
</organism>
<keyword evidence="7 12" id="KW-0997">Cell inner membrane</keyword>
<keyword evidence="5 12" id="KW-0813">Transport</keyword>
<keyword evidence="9 12" id="KW-0201">Cytochrome c-type biogenesis</keyword>
<dbReference type="GO" id="GO:0017004">
    <property type="term" value="P:cytochrome complex assembly"/>
    <property type="evidence" value="ECO:0007669"/>
    <property type="project" value="UniProtKB-KW"/>
</dbReference>
<evidence type="ECO:0000256" key="8">
    <source>
        <dbReference type="ARBA" id="ARBA00022692"/>
    </source>
</evidence>
<evidence type="ECO:0000256" key="7">
    <source>
        <dbReference type="ARBA" id="ARBA00022519"/>
    </source>
</evidence>